<dbReference type="PROSITE" id="PS50174">
    <property type="entry name" value="G_PATCH"/>
    <property type="match status" value="1"/>
</dbReference>
<evidence type="ECO:0000313" key="6">
    <source>
        <dbReference type="EMBL" id="KAG6686483.1"/>
    </source>
</evidence>
<dbReference type="PANTHER" id="PTHR13948:SF38">
    <property type="entry name" value="D111_G-PATCH DOMAIN-CONTAINING PROTEIN"/>
    <property type="match status" value="1"/>
</dbReference>
<evidence type="ECO:0000259" key="5">
    <source>
        <dbReference type="PROSITE" id="PS50174"/>
    </source>
</evidence>
<dbReference type="PANTHER" id="PTHR13948">
    <property type="entry name" value="RNA-BINDING PROTEIN"/>
    <property type="match status" value="1"/>
</dbReference>
<dbReference type="Pfam" id="PF17780">
    <property type="entry name" value="OCRE"/>
    <property type="match status" value="1"/>
</dbReference>
<dbReference type="CDD" id="cd16074">
    <property type="entry name" value="OCRE"/>
    <property type="match status" value="1"/>
</dbReference>
<gene>
    <name evidence="6" type="ORF">I3842_11G022600</name>
</gene>
<name>A0A922IYM7_CARIL</name>
<evidence type="ECO:0000256" key="3">
    <source>
        <dbReference type="ARBA" id="ARBA00023242"/>
    </source>
</evidence>
<feature type="region of interest" description="Disordered" evidence="4">
    <location>
        <begin position="70"/>
        <end position="91"/>
    </location>
</feature>
<evidence type="ECO:0000313" key="7">
    <source>
        <dbReference type="Proteomes" id="UP000811246"/>
    </source>
</evidence>
<comment type="subcellular location">
    <subcellularLocation>
        <location evidence="1">Nucleus</location>
    </subcellularLocation>
</comment>
<dbReference type="SMART" id="SM00443">
    <property type="entry name" value="G_patch"/>
    <property type="match status" value="1"/>
</dbReference>
<dbReference type="GO" id="GO:0003723">
    <property type="term" value="F:RNA binding"/>
    <property type="evidence" value="ECO:0007669"/>
    <property type="project" value="UniProtKB-KW"/>
</dbReference>
<accession>A0A922IYM7</accession>
<dbReference type="AlphaFoldDB" id="A0A922IYM7"/>
<feature type="domain" description="G-patch" evidence="5">
    <location>
        <begin position="438"/>
        <end position="484"/>
    </location>
</feature>
<dbReference type="GO" id="GO:0000398">
    <property type="term" value="P:mRNA splicing, via spliceosome"/>
    <property type="evidence" value="ECO:0007669"/>
    <property type="project" value="TreeGrafter"/>
</dbReference>
<keyword evidence="3" id="KW-0539">Nucleus</keyword>
<reference evidence="6" key="1">
    <citation type="submission" date="2021-01" db="EMBL/GenBank/DDBJ databases">
        <authorList>
            <person name="Lovell J.T."/>
            <person name="Bentley N."/>
            <person name="Bhattarai G."/>
            <person name="Jenkins J.W."/>
            <person name="Sreedasyam A."/>
            <person name="Alarcon Y."/>
            <person name="Bock C."/>
            <person name="Boston L."/>
            <person name="Carlson J."/>
            <person name="Cervantes K."/>
            <person name="Clermont K."/>
            <person name="Krom N."/>
            <person name="Kubenka K."/>
            <person name="Mamidi S."/>
            <person name="Mattison C."/>
            <person name="Monteros M."/>
            <person name="Pisani C."/>
            <person name="Plott C."/>
            <person name="Rajasekar S."/>
            <person name="Rhein H.S."/>
            <person name="Rohla C."/>
            <person name="Song M."/>
            <person name="Hilaire R.S."/>
            <person name="Shu S."/>
            <person name="Wells L."/>
            <person name="Wang X."/>
            <person name="Webber J."/>
            <person name="Heerema R.J."/>
            <person name="Klein P."/>
            <person name="Conner P."/>
            <person name="Grauke L."/>
            <person name="Grimwood J."/>
            <person name="Schmutz J."/>
            <person name="Randall J.J."/>
        </authorList>
    </citation>
    <scope>NUCLEOTIDE SEQUENCE</scope>
    <source>
        <tissue evidence="6">Leaf</tissue>
    </source>
</reference>
<proteinExistence type="predicted"/>
<organism evidence="6 7">
    <name type="scientific">Carya illinoinensis</name>
    <name type="common">Pecan</name>
    <dbReference type="NCBI Taxonomy" id="32201"/>
    <lineage>
        <taxon>Eukaryota</taxon>
        <taxon>Viridiplantae</taxon>
        <taxon>Streptophyta</taxon>
        <taxon>Embryophyta</taxon>
        <taxon>Tracheophyta</taxon>
        <taxon>Spermatophyta</taxon>
        <taxon>Magnoliopsida</taxon>
        <taxon>eudicotyledons</taxon>
        <taxon>Gunneridae</taxon>
        <taxon>Pentapetalae</taxon>
        <taxon>rosids</taxon>
        <taxon>fabids</taxon>
        <taxon>Fagales</taxon>
        <taxon>Juglandaceae</taxon>
        <taxon>Carya</taxon>
    </lineage>
</organism>
<dbReference type="Proteomes" id="UP000811246">
    <property type="component" value="Chromosome 11"/>
</dbReference>
<dbReference type="InterPro" id="IPR041591">
    <property type="entry name" value="OCRE"/>
</dbReference>
<evidence type="ECO:0000256" key="2">
    <source>
        <dbReference type="ARBA" id="ARBA00022884"/>
    </source>
</evidence>
<evidence type="ECO:0000256" key="1">
    <source>
        <dbReference type="ARBA" id="ARBA00004123"/>
    </source>
</evidence>
<dbReference type="EMBL" id="CM031835">
    <property type="protein sequence ID" value="KAG6686483.1"/>
    <property type="molecule type" value="Genomic_DNA"/>
</dbReference>
<dbReference type="InterPro" id="IPR000467">
    <property type="entry name" value="G_patch_dom"/>
</dbReference>
<dbReference type="GO" id="GO:0005634">
    <property type="term" value="C:nucleus"/>
    <property type="evidence" value="ECO:0007669"/>
    <property type="project" value="UniProtKB-SubCell"/>
</dbReference>
<dbReference type="Pfam" id="PF01585">
    <property type="entry name" value="G-patch"/>
    <property type="match status" value="1"/>
</dbReference>
<comment type="caution">
    <text evidence="6">The sequence shown here is derived from an EMBL/GenBank/DDBJ whole genome shotgun (WGS) entry which is preliminary data.</text>
</comment>
<evidence type="ECO:0000256" key="4">
    <source>
        <dbReference type="SAM" id="MobiDB-lite"/>
    </source>
</evidence>
<sequence length="491" mass="53110">MALAGTAEADDCSFVWDEKSQLYFHASSGFYHDPVAGWYYSSRDRLYYMFENGNYVLLGSDKSDEAEVNQSSETCIENPRQGEEPSALRCSSSDANGSAFQGYESEAYQYIGTANDEHMLGDTECSNSHASENPPPSEWLEDTLIDLYLSGYSKPVVTAAADVTMPLETNDLDNFKLPVEAGGNSDTCELEDEWLPESHCGVNMSSGNVLDEGASCNEENWRAQYGQVIQSEQTPMPEFPVVDLWDWAMATGSRKNGKGEVVRLVGRLVRRSVKRHPSMASGGGLLKTAPICEVHLDLVRVTSGQIYKLRTPNAGYLASLSTYDSSNPTKDWGFPELSVDGDSLPLSKSSGKHVSQTAAGASISTDTCLLPDNLSASEKHKIHVYRDRAAERRTLHGGFGVGPGQKSTILGEYGLQSSPVSASTEEAAAEALNMSFGVGGYARKLLENMGWKEGEGLGNTTKGLVDPIQAVRNVGNAGLGWPHGVAKQPLR</sequence>
<keyword evidence="2" id="KW-0694">RNA-binding</keyword>
<protein>
    <recommendedName>
        <fullName evidence="5">G-patch domain-containing protein</fullName>
    </recommendedName>
</protein>